<dbReference type="NCBIfam" id="NF012211">
    <property type="entry name" value="tand_rpt_95"/>
    <property type="match status" value="5"/>
</dbReference>
<name>A0A3A1YIA9_9FLAO</name>
<dbReference type="EMBL" id="NSDI01000004">
    <property type="protein sequence ID" value="RIY36999.1"/>
    <property type="molecule type" value="Genomic_DNA"/>
</dbReference>
<organism evidence="1 2">
    <name type="scientific">Capnocytophaga canis</name>
    <dbReference type="NCBI Taxonomy" id="1848903"/>
    <lineage>
        <taxon>Bacteria</taxon>
        <taxon>Pseudomonadati</taxon>
        <taxon>Bacteroidota</taxon>
        <taxon>Flavobacteriia</taxon>
        <taxon>Flavobacteriales</taxon>
        <taxon>Flavobacteriaceae</taxon>
        <taxon>Capnocytophaga</taxon>
    </lineage>
</organism>
<evidence type="ECO:0000313" key="1">
    <source>
        <dbReference type="EMBL" id="RIY36999.1"/>
    </source>
</evidence>
<reference evidence="1 2" key="1">
    <citation type="submission" date="2017-08" db="EMBL/GenBank/DDBJ databases">
        <title>Capnocytophaga canis 17-158 assembly.</title>
        <authorList>
            <person name="Gulvik C.A."/>
        </authorList>
    </citation>
    <scope>NUCLEOTIDE SEQUENCE [LARGE SCALE GENOMIC DNA]</scope>
    <source>
        <strain evidence="1 2">17-158</strain>
    </source>
</reference>
<protein>
    <recommendedName>
        <fullName evidence="3">Ig-like domain-containing protein</fullName>
    </recommendedName>
</protein>
<proteinExistence type="predicted"/>
<evidence type="ECO:0008006" key="3">
    <source>
        <dbReference type="Google" id="ProtNLM"/>
    </source>
</evidence>
<accession>A0A3A1YIA9</accession>
<sequence>MLGFSQNSTPVLDAQSNPPQLGACGDAATFTVTLNLGTTAYPNAQLEITIPNDFEYVNGEQTNVGAVNFVSQTGNKVTLNLNIPAHTATQPQMHVTFKAKALCGSIATTAVGVTKPRMRYKLTGAGAEQLKEGRDINVLYAVLNMKVDPMSANLPSGESVQRTIVITNTGNSAISSFKIATTLGAGLEITGSDFSAEQTNGWVITNSNGTYQFSGKDLAKGDVVTITQTLKLKGCTDFTSSYTASYGCAGDESCQYNEINQATKSPGISLDNTKKPILVVSAVNSDGTPFKGLRDGGLCFDTEIEHYIKIENQGAGTAKDLIFTIETSRGVERGSTYFIENSYQMADDAAITQNVATPILTPETSTHVWSSERGMHYGTTGKNYLLEMRLRDIPAGNALYVRVKTRNNSPTAGCETKPKNIHYGYIATKVRYSNANPCVTSAPVSTDPLGVHSGKEVHFYGVNVADAFVHGGQKYKGKFNITRILTTFNGLKKDDYFDIVLNLSPSFTGVSTSTVKLSTAIQTIEPSEILKNGNELRIRFKYEDTKKPYNNKNWSGFDFLLNAAQLEFEATYNCGATVGGDPAWYSVHMELKKHISCDASYLLATGCDKVNLTPYGCSSGCVNGFVRGIPTVERMVYGYEASDPDNGGLPKYDGSGNPISINPDTYTRTIQKSFFHTGDRIRFKQSGEVKKTNTEQWTQGQFSFPMPENLHADADPLTIIDPQSVILTLQRAGSTYTATALDLIQTGNKTITIEFNIATLHTKGFPPSIADFQNGDVLTISMDMTPNKFGRSSRGQKLFYPNFKLVHNGVDVSCGPSGVANSYYGITRFGLYAQSTNHPTRRQIVECTRDSESYFNLDVNLDETPVTNVMFPNENRNLLRPKNIWFNVPKGLILTGVKIRLDGQGNTNFGDTSIDVDADNNDGNDSEVTDNPNYRFDLDKAMRNLIKAKLNHGDKPLHIDEGYRIYIVPQVKINCHAGAQERLSIDVELEGTGESINSPIRTYLEQMNIRTGAQYIDYLTDNDKITTTVAQPNYVGNTNEVRWVVQVANSSTFHKFTNLWIASTDMEITSVQEVTNATGNIPMGIPFTKETSGIFKLDKLDPTKTRYFLVKANIIDCGTGSKNILFGQGCEGYPTAIDANSPCVTSLPVSYRKTEGAFQVKIESQPLANYRPKLCDQIEYDIEINNSGIGITKEVHLDIPMGLDQGLFFVNGSARISQKYTSGTQGTTNNWEDANVTSNNNIISISLGNNVLLPGEKIRVRFKVQTTNDCKFNSHQQLTFIPKGKNFCGSDITDIKSATSDNIIIQGDNSNRPIVVIEKATATVTFAEIGATGSPMAKYEVKFVNKGSDINSDAINANAKFAVKLPTGWTFVNQQEIATKSGGKLQYESLEDGFYVYKLLTSMPKGEALEINDISMKFTGAMNCDNTGEVQTQLYYVVDTGTFGSNCSVAPTCNLKTVIVDRKQLLVNKVPKAKLKTDANTDLCGTKTIADLNTLVTGNANLVWYATQTGGVPLATNVQIPIGTTSYYLALKDALTDCESAERLVVTVTVKEISERGYISRRQFCDISSLTVQKLKETINLDEEGLIKVYDNGGGTAKLDTDILTPGVLYQYTRTQAGKCESDRRDITLIIGKTPIPVLAEILCGQMTVDQLKAKFPTPSTIKVYNGTSEVTSGNLGVGNYQITNTENGKCESDKLNITIYESPVLNITKTDASCGVAPSVKINGYNTAFTYTITPNLTIATDGTITGYTYGTSYEVKVTNGGCSAIQNFVVSNTCTIDAVDDSLIEVDALSPLRTSTTTILSNDTLGTASATLSNVTITTQTSADPRVSIDTATGKVQVNSDSVPTGIYTLTYTICEKVNGTPCDTATVTVKVRNINAVDDAFTYENGSLSGSGNILDNDKYNGTIPSIPVEVDLTTSALPEGITVSPTGDILVSNAKSGIYTFTYQLCSKVFTDVCDSATVTITVKNRIEANDDDNGDSVNGYNLVPNSTIDIFANDRLDGKGVSSQTVTITTHTSLPVGVTIDVNGKVTIGSDTPTGLHSFTYTLCEKGVTPANCDIAKVIFTVKNIDAVDDDFGVQTVGTTTKTVFENDKLNGVVPTSATVSVTSTNLPIGVTLNSDGTLTIGNTASSGTHTFTYTICDKANTGICDTATATVTIKKVVATDDSYSITDTTVTQTVGNVLDNDKVGTQTATTTLVTIGNIQNPTGSNVPALDTNGNITIPQGTLPNIYTITYEICLSGGSTDCDTAEVQVVVGTPTLTVANDTYTATTIATPRVVGNVLSNDAINGHTPVLPSFVNIGVKQPATPIGAGVTPTLSTTTGDVEVPANTPAGVYTIVYELCPKGIATGSPSCKTATVTVTVSAPEIVALPNAYTVTTTTTTQTVGNVLDNDSLGGASVSTSTVTLTPGAFTHPNITMGTDGNITISPNTPSGTYTGTYTICDKINTGNCTSTTVTVTITAVATPTALAATDDPITVTTSTNTQTVGNVLNNDRIGTNTPTTSDVTITVTSTPTGTIVPNLDPSTGNVTVPSGTPTGTYTIGYRICTKSGTITCATATVVITVTEVVTPTNTTVAKDDFRTTYVNTQVSGSVAANDLDPEGDTQVWTTQTNTVGGHSFVLNSDGRYTFTPSTGFVGTVSYTYEVCDDGTPQACATATVYISVKQVATPTANTDTFTVTTSTNTQTVGNVLDNDKLGTKTPTTSDVTITVTSTPTGTIVPNLDPVTGNVTVPSGTPTGTYVIGYSICTKSGTITCDTATVTVIVTAVTTPTNTTVAKDDFRTTYVNTQVSGSVGTNDLDPEGDTQVWTTQTNTLGGHSFVLNSDGTYTFTPSTGFVGTVSYTYEVCDNGTPQACATATVYISVKQVATPTANTDTFTVTTSTNTQTVGNVLDNDKIGTNTPTTSDVTITVTSTPTGSVVPNLDPVTGDVTVPSGTPTGTYTIGYSICTKSGTITCDTATVTVIVTAVTTPTNTTVAKDDFRTTYVNTQVSGSVAANDLDPEGDTQVWTTQTNTVGGHSFVLNADGTYTFTPSTDFVGTVSYTYEVCDNGTPQACATATISIQVLPKGINSLVANDDTAVTKVNTGVLISVLSNDFDPEGDTFSVTTHTNPSHGTVALNADGTFTYTPTTDFVGEDEFTYIICDGNVTSTCTTARVHVSVVSTTTNITVANDDAYNTDVNVAVVGNVLNNDTDPEGDTVTTTVVTTPSNGTLSLSTDGTFTYTPTTNFVGTDSFTYRVCDSGTPQACDEATVYITVKGVVATPTANSDTFTVTTSTNTQTVGNVLDNDKLGAKTPTTSDVTITVTSTPTGTIVPNLDAVTGNVTVPSGTPTGTYTIGYSICTKSATITCDTATVTIVVTEVTTPTTPVVAKDDVEQTVVDTPVTVKVVSNDEHVPTQGTLTIVTQPKNGTIVIKDNGTTNDPSDDEVVYTPNRGYAGVDSFEYELCDTMGNCSIAKVTITVLNDVIPHNGISVNGDGLNDYFHIQGIERYPNNTVRIYNRWGVKVFETKGYDNVSRVFRAISNGRVTIEAPEKLPQGTYYYIIEYTDNNNKKHTKGSWLYIKK</sequence>
<dbReference type="Gene3D" id="2.60.40.2810">
    <property type="match status" value="1"/>
</dbReference>
<dbReference type="Gene3D" id="2.60.40.3440">
    <property type="match status" value="2"/>
</dbReference>
<evidence type="ECO:0000313" key="2">
    <source>
        <dbReference type="Proteomes" id="UP000265497"/>
    </source>
</evidence>
<dbReference type="Proteomes" id="UP000265497">
    <property type="component" value="Unassembled WGS sequence"/>
</dbReference>
<comment type="caution">
    <text evidence="1">The sequence shown here is derived from an EMBL/GenBank/DDBJ whole genome shotgun (WGS) entry which is preliminary data.</text>
</comment>
<gene>
    <name evidence="1" type="ORF">CKY20_05610</name>
</gene>
<dbReference type="Pfam" id="PF13585">
    <property type="entry name" value="CHU_C"/>
    <property type="match status" value="1"/>
</dbReference>
<dbReference type="Pfam" id="PF17963">
    <property type="entry name" value="Big_9"/>
    <property type="match status" value="6"/>
</dbReference>